<name>A0A645HCA6_9ZZZZ</name>
<proteinExistence type="predicted"/>
<dbReference type="EMBL" id="VSSQ01090128">
    <property type="protein sequence ID" value="MPN36156.1"/>
    <property type="molecule type" value="Genomic_DNA"/>
</dbReference>
<feature type="domain" description="RNA polymerase sigma factor 54 DNA-binding" evidence="1">
    <location>
        <begin position="3"/>
        <end position="68"/>
    </location>
</feature>
<sequence length="75" mass="8551">MNADSDRAISSQSIKNIIQEIVDKEDRNKPYSDQYICELLEKQGISISRRTVAKYRKQSGISSAALRKEEGSFVR</sequence>
<dbReference type="Gene3D" id="1.10.10.60">
    <property type="entry name" value="Homeodomain-like"/>
    <property type="match status" value="1"/>
</dbReference>
<gene>
    <name evidence="2" type="ORF">SDC9_183663</name>
</gene>
<dbReference type="GO" id="GO:0016987">
    <property type="term" value="F:sigma factor activity"/>
    <property type="evidence" value="ECO:0007669"/>
    <property type="project" value="InterPro"/>
</dbReference>
<evidence type="ECO:0000259" key="1">
    <source>
        <dbReference type="Pfam" id="PF04552"/>
    </source>
</evidence>
<dbReference type="InterPro" id="IPR007634">
    <property type="entry name" value="RNA_pol_sigma_54_DNA-bd"/>
</dbReference>
<comment type="caution">
    <text evidence="2">The sequence shown here is derived from an EMBL/GenBank/DDBJ whole genome shotgun (WGS) entry which is preliminary data.</text>
</comment>
<dbReference type="PROSITE" id="PS50044">
    <property type="entry name" value="SIGMA54_3"/>
    <property type="match status" value="1"/>
</dbReference>
<dbReference type="PANTHER" id="PTHR32248">
    <property type="entry name" value="RNA POLYMERASE SIGMA-54 FACTOR"/>
    <property type="match status" value="1"/>
</dbReference>
<dbReference type="PROSITE" id="PS00718">
    <property type="entry name" value="SIGMA54_2"/>
    <property type="match status" value="1"/>
</dbReference>
<protein>
    <recommendedName>
        <fullName evidence="1">RNA polymerase sigma factor 54 DNA-binding domain-containing protein</fullName>
    </recommendedName>
</protein>
<dbReference type="AlphaFoldDB" id="A0A645HCA6"/>
<dbReference type="Pfam" id="PF04552">
    <property type="entry name" value="Sigma54_DBD"/>
    <property type="match status" value="1"/>
</dbReference>
<organism evidence="2">
    <name type="scientific">bioreactor metagenome</name>
    <dbReference type="NCBI Taxonomy" id="1076179"/>
    <lineage>
        <taxon>unclassified sequences</taxon>
        <taxon>metagenomes</taxon>
        <taxon>ecological metagenomes</taxon>
    </lineage>
</organism>
<reference evidence="2" key="1">
    <citation type="submission" date="2019-08" db="EMBL/GenBank/DDBJ databases">
        <authorList>
            <person name="Kucharzyk K."/>
            <person name="Murdoch R.W."/>
            <person name="Higgins S."/>
            <person name="Loffler F."/>
        </authorList>
    </citation>
    <scope>NUCLEOTIDE SEQUENCE</scope>
</reference>
<evidence type="ECO:0000313" key="2">
    <source>
        <dbReference type="EMBL" id="MPN36156.1"/>
    </source>
</evidence>
<dbReference type="PANTHER" id="PTHR32248:SF4">
    <property type="entry name" value="RNA POLYMERASE SIGMA-54 FACTOR"/>
    <property type="match status" value="1"/>
</dbReference>
<accession>A0A645HCA6</accession>
<dbReference type="InterPro" id="IPR000394">
    <property type="entry name" value="RNA_pol_sigma_54"/>
</dbReference>
<dbReference type="GO" id="GO:0001216">
    <property type="term" value="F:DNA-binding transcription activator activity"/>
    <property type="evidence" value="ECO:0007669"/>
    <property type="project" value="InterPro"/>
</dbReference>